<reference evidence="2 3" key="1">
    <citation type="submission" date="2017-10" db="EMBL/GenBank/DDBJ databases">
        <title>Extensive intraspecific genome diversity in a model arbuscular mycorrhizal fungus.</title>
        <authorList>
            <person name="Chen E.C.H."/>
            <person name="Morin E."/>
            <person name="Baudet D."/>
            <person name="Noel J."/>
            <person name="Ndikumana S."/>
            <person name="Charron P."/>
            <person name="St-Onge C."/>
            <person name="Giorgi J."/>
            <person name="Grigoriev I.V."/>
            <person name="Roux C."/>
            <person name="Martin F.M."/>
            <person name="Corradi N."/>
        </authorList>
    </citation>
    <scope>NUCLEOTIDE SEQUENCE [LARGE SCALE GENOMIC DNA]</scope>
    <source>
        <strain evidence="2 3">A1</strain>
    </source>
</reference>
<evidence type="ECO:0000313" key="3">
    <source>
        <dbReference type="Proteomes" id="UP000232688"/>
    </source>
</evidence>
<dbReference type="AlphaFoldDB" id="A0A2N0QXK4"/>
<evidence type="ECO:0000313" key="2">
    <source>
        <dbReference type="EMBL" id="PKC55795.1"/>
    </source>
</evidence>
<dbReference type="VEuPathDB" id="FungiDB:RhiirFUN_019785"/>
<dbReference type="Proteomes" id="UP000232688">
    <property type="component" value="Unassembled WGS sequence"/>
</dbReference>
<sequence length="163" mass="18503">MCGYAEEVEEDPKEYIDMTVQERLIEEEIICRSLEEDGITSSWLDTKKEWKKMVSTLQENVYTKQPKYNQISYILPNNNMAGIATRYVTENELNIEMSIEELSNHALALDIFLMDKQTAGRKKGGALSNAPNASKTPDNTQEAEPDAVNICQILPKETIRNLA</sequence>
<reference evidence="2 3" key="2">
    <citation type="submission" date="2017-10" db="EMBL/GenBank/DDBJ databases">
        <title>Genome analyses suggest a sexual origin of heterokaryosis in a supposedly ancient asexual fungus.</title>
        <authorList>
            <person name="Corradi N."/>
            <person name="Sedzielewska K."/>
            <person name="Noel J."/>
            <person name="Charron P."/>
            <person name="Farinelli L."/>
            <person name="Marton T."/>
            <person name="Kruger M."/>
            <person name="Pelin A."/>
            <person name="Brachmann A."/>
            <person name="Corradi N."/>
        </authorList>
    </citation>
    <scope>NUCLEOTIDE SEQUENCE [LARGE SCALE GENOMIC DNA]</scope>
    <source>
        <strain evidence="2 3">A1</strain>
    </source>
</reference>
<organism evidence="2 3">
    <name type="scientific">Rhizophagus irregularis</name>
    <dbReference type="NCBI Taxonomy" id="588596"/>
    <lineage>
        <taxon>Eukaryota</taxon>
        <taxon>Fungi</taxon>
        <taxon>Fungi incertae sedis</taxon>
        <taxon>Mucoromycota</taxon>
        <taxon>Glomeromycotina</taxon>
        <taxon>Glomeromycetes</taxon>
        <taxon>Glomerales</taxon>
        <taxon>Glomeraceae</taxon>
        <taxon>Rhizophagus</taxon>
    </lineage>
</organism>
<dbReference type="VEuPathDB" id="FungiDB:RhiirA1_475014"/>
<feature type="region of interest" description="Disordered" evidence="1">
    <location>
        <begin position="123"/>
        <end position="145"/>
    </location>
</feature>
<protein>
    <submittedName>
        <fullName evidence="2">Uncharacterized protein</fullName>
    </submittedName>
</protein>
<dbReference type="VEuPathDB" id="FungiDB:FUN_012266"/>
<accession>A0A2N0QXK4</accession>
<feature type="compositionally biased region" description="Polar residues" evidence="1">
    <location>
        <begin position="129"/>
        <end position="142"/>
    </location>
</feature>
<dbReference type="EMBL" id="LLXH01002423">
    <property type="protein sequence ID" value="PKC55795.1"/>
    <property type="molecule type" value="Genomic_DNA"/>
</dbReference>
<gene>
    <name evidence="2" type="ORF">RhiirA1_475014</name>
</gene>
<name>A0A2N0QXK4_9GLOM</name>
<evidence type="ECO:0000256" key="1">
    <source>
        <dbReference type="SAM" id="MobiDB-lite"/>
    </source>
</evidence>
<comment type="caution">
    <text evidence="2">The sequence shown here is derived from an EMBL/GenBank/DDBJ whole genome shotgun (WGS) entry which is preliminary data.</text>
</comment>
<proteinExistence type="predicted"/>